<evidence type="ECO:0000256" key="1">
    <source>
        <dbReference type="ARBA" id="ARBA00005750"/>
    </source>
</evidence>
<evidence type="ECO:0000256" key="5">
    <source>
        <dbReference type="PIRNR" id="PIRNR016557"/>
    </source>
</evidence>
<dbReference type="Proteomes" id="UP000609346">
    <property type="component" value="Unassembled WGS sequence"/>
</dbReference>
<accession>A0ABR8N1W3</accession>
<dbReference type="PIRSF" id="PIRSF016557">
    <property type="entry name" value="Caps_synth_CpsB"/>
    <property type="match status" value="1"/>
</dbReference>
<evidence type="ECO:0000313" key="7">
    <source>
        <dbReference type="Proteomes" id="UP000609346"/>
    </source>
</evidence>
<reference evidence="6 7" key="1">
    <citation type="submission" date="2020-09" db="EMBL/GenBank/DDBJ databases">
        <title>Paenibacillus sp. strain PR3 16S rRNA gene Genome sequencing and assembly.</title>
        <authorList>
            <person name="Kim J."/>
        </authorList>
    </citation>
    <scope>NUCLEOTIDE SEQUENCE [LARGE SCALE GENOMIC DNA]</scope>
    <source>
        <strain evidence="6 7">PR3</strain>
    </source>
</reference>
<evidence type="ECO:0000256" key="4">
    <source>
        <dbReference type="ARBA" id="ARBA00051722"/>
    </source>
</evidence>
<comment type="similarity">
    <text evidence="1 5">Belongs to the metallo-dependent hydrolases superfamily. CpsB/CapC family.</text>
</comment>
<comment type="caution">
    <text evidence="6">The sequence shown here is derived from an EMBL/GenBank/DDBJ whole genome shotgun (WGS) entry which is preliminary data.</text>
</comment>
<name>A0ABR8N1W3_9BACL</name>
<dbReference type="Pfam" id="PF19567">
    <property type="entry name" value="CpsB_CapC"/>
    <property type="match status" value="1"/>
</dbReference>
<proteinExistence type="inferred from homology"/>
<dbReference type="InterPro" id="IPR016195">
    <property type="entry name" value="Pol/histidinol_Pase-like"/>
</dbReference>
<keyword evidence="3 5" id="KW-0904">Protein phosphatase</keyword>
<dbReference type="EMBL" id="JACXZA010000006">
    <property type="protein sequence ID" value="MBD3921526.1"/>
    <property type="molecule type" value="Genomic_DNA"/>
</dbReference>
<gene>
    <name evidence="6" type="ORF">H8B09_22350</name>
</gene>
<evidence type="ECO:0000256" key="3">
    <source>
        <dbReference type="ARBA" id="ARBA00022912"/>
    </source>
</evidence>
<keyword evidence="7" id="KW-1185">Reference proteome</keyword>
<dbReference type="PANTHER" id="PTHR39181">
    <property type="entry name" value="TYROSINE-PROTEIN PHOSPHATASE YWQE"/>
    <property type="match status" value="1"/>
</dbReference>
<evidence type="ECO:0000256" key="2">
    <source>
        <dbReference type="ARBA" id="ARBA00022801"/>
    </source>
</evidence>
<organism evidence="6 7">
    <name type="scientific">Paenibacillus terricola</name>
    <dbReference type="NCBI Taxonomy" id="2763503"/>
    <lineage>
        <taxon>Bacteria</taxon>
        <taxon>Bacillati</taxon>
        <taxon>Bacillota</taxon>
        <taxon>Bacilli</taxon>
        <taxon>Bacillales</taxon>
        <taxon>Paenibacillaceae</taxon>
        <taxon>Paenibacillus</taxon>
    </lineage>
</organism>
<dbReference type="Gene3D" id="3.20.20.140">
    <property type="entry name" value="Metal-dependent hydrolases"/>
    <property type="match status" value="1"/>
</dbReference>
<dbReference type="InterPro" id="IPR016667">
    <property type="entry name" value="Caps_polysacc_synth_CpsB/CapC"/>
</dbReference>
<keyword evidence="2 5" id="KW-0378">Hydrolase</keyword>
<comment type="catalytic activity">
    <reaction evidence="4 5">
        <text>O-phospho-L-tyrosyl-[protein] + H2O = L-tyrosyl-[protein] + phosphate</text>
        <dbReference type="Rhea" id="RHEA:10684"/>
        <dbReference type="Rhea" id="RHEA-COMP:10136"/>
        <dbReference type="Rhea" id="RHEA-COMP:20101"/>
        <dbReference type="ChEBI" id="CHEBI:15377"/>
        <dbReference type="ChEBI" id="CHEBI:43474"/>
        <dbReference type="ChEBI" id="CHEBI:46858"/>
        <dbReference type="ChEBI" id="CHEBI:61978"/>
        <dbReference type="EC" id="3.1.3.48"/>
    </reaction>
</comment>
<protein>
    <recommendedName>
        <fullName evidence="5">Tyrosine-protein phosphatase</fullName>
        <ecNumber evidence="5">3.1.3.48</ecNumber>
    </recommendedName>
</protein>
<sequence>MIEMHTHILPGLDDGAKSKEEALEMALQASEQGIRDIIATPHHGNEVFESPREVVLQHVEELNDFIGQHGVQVTIHSGQEIRVNAGLVNELEQNKLLTLANSKYILLELPHNHVPNYFLDLLFELTIRGLVPIIAHPERNKEVVETPELIEQWIGQGALCQLTAHSLTGQFSRRIQKLSVHLLKRKMIHFVSSDAHNCHTRAFALREAYRLTERVIGRGGMNRLKENSRRLLANEEIVIDEPIKAKRHLLFW</sequence>
<dbReference type="PANTHER" id="PTHR39181:SF1">
    <property type="entry name" value="TYROSINE-PROTEIN PHOSPHATASE YWQE"/>
    <property type="match status" value="1"/>
</dbReference>
<dbReference type="EC" id="3.1.3.48" evidence="5"/>
<dbReference type="SUPFAM" id="SSF89550">
    <property type="entry name" value="PHP domain-like"/>
    <property type="match status" value="1"/>
</dbReference>
<evidence type="ECO:0000313" key="6">
    <source>
        <dbReference type="EMBL" id="MBD3921526.1"/>
    </source>
</evidence>
<dbReference type="RefSeq" id="WP_191205823.1">
    <property type="nucleotide sequence ID" value="NZ_JACXZA010000006.1"/>
</dbReference>